<feature type="chain" id="PRO_5015706956" description="Copper chaperone PCu(A)C" evidence="1">
    <location>
        <begin position="21"/>
        <end position="155"/>
    </location>
</feature>
<evidence type="ECO:0000313" key="2">
    <source>
        <dbReference type="EMBL" id="PWC26839.1"/>
    </source>
</evidence>
<dbReference type="EMBL" id="PDOA01000023">
    <property type="protein sequence ID" value="PWC26839.1"/>
    <property type="molecule type" value="Genomic_DNA"/>
</dbReference>
<evidence type="ECO:0000313" key="3">
    <source>
        <dbReference type="Proteomes" id="UP000245048"/>
    </source>
</evidence>
<gene>
    <name evidence="2" type="ORF">CR165_20945</name>
</gene>
<name>A0A2U1UYV6_9PROT</name>
<dbReference type="Proteomes" id="UP000245048">
    <property type="component" value="Unassembled WGS sequence"/>
</dbReference>
<protein>
    <recommendedName>
        <fullName evidence="4">Copper chaperone PCu(A)C</fullName>
    </recommendedName>
</protein>
<comment type="caution">
    <text evidence="2">The sequence shown here is derived from an EMBL/GenBank/DDBJ whole genome shotgun (WGS) entry which is preliminary data.</text>
</comment>
<dbReference type="InterPro" id="IPR036182">
    <property type="entry name" value="PCuAC_sf"/>
</dbReference>
<dbReference type="AlphaFoldDB" id="A0A2U1UYV6"/>
<accession>A0A2U1UYV6</accession>
<sequence length="155" mass="16460">MKRRVLLATAALTLAGRGNAQPSSMLVAERAWSRPALARIGTAVTYLTLRNDGSAPVRVVGGSTDIAETVEIHESVVDNNVARMRPRPEGVAVPSGGSVRFQPNGLHLMLMKPRADLRAGQIFTITLRLDNGATLDVPVTVAAREPAAGHDGMHH</sequence>
<keyword evidence="3" id="KW-1185">Reference proteome</keyword>
<reference evidence="3" key="1">
    <citation type="submission" date="2017-10" db="EMBL/GenBank/DDBJ databases">
        <authorList>
            <person name="Toshchakov S.V."/>
            <person name="Goeva M.A."/>
        </authorList>
    </citation>
    <scope>NUCLEOTIDE SEQUENCE [LARGE SCALE GENOMIC DNA]</scope>
    <source>
        <strain evidence="3">JR1/69-1-13</strain>
    </source>
</reference>
<dbReference type="Gene3D" id="2.60.40.1890">
    <property type="entry name" value="PCu(A)C copper chaperone"/>
    <property type="match status" value="1"/>
</dbReference>
<dbReference type="InterPro" id="IPR058248">
    <property type="entry name" value="Lxx211020-like"/>
</dbReference>
<dbReference type="PANTHER" id="PTHR36302:SF1">
    <property type="entry name" value="COPPER CHAPERONE PCU(A)C"/>
    <property type="match status" value="1"/>
</dbReference>
<proteinExistence type="predicted"/>
<evidence type="ECO:0000256" key="1">
    <source>
        <dbReference type="SAM" id="SignalP"/>
    </source>
</evidence>
<organism evidence="2 3">
    <name type="scientific">Teichococcus aestuarii</name>
    <dbReference type="NCBI Taxonomy" id="568898"/>
    <lineage>
        <taxon>Bacteria</taxon>
        <taxon>Pseudomonadati</taxon>
        <taxon>Pseudomonadota</taxon>
        <taxon>Alphaproteobacteria</taxon>
        <taxon>Acetobacterales</taxon>
        <taxon>Roseomonadaceae</taxon>
        <taxon>Roseomonas</taxon>
    </lineage>
</organism>
<dbReference type="InterPro" id="IPR007410">
    <property type="entry name" value="LpqE-like"/>
</dbReference>
<dbReference type="OrthoDB" id="7261436at2"/>
<dbReference type="SUPFAM" id="SSF110087">
    <property type="entry name" value="DR1885-like metal-binding protein"/>
    <property type="match status" value="1"/>
</dbReference>
<feature type="signal peptide" evidence="1">
    <location>
        <begin position="1"/>
        <end position="20"/>
    </location>
</feature>
<dbReference type="Pfam" id="PF04314">
    <property type="entry name" value="PCuAC"/>
    <property type="match status" value="1"/>
</dbReference>
<keyword evidence="1" id="KW-0732">Signal</keyword>
<dbReference type="RefSeq" id="WP_109518893.1">
    <property type="nucleotide sequence ID" value="NZ_PDOA01000023.1"/>
</dbReference>
<evidence type="ECO:0008006" key="4">
    <source>
        <dbReference type="Google" id="ProtNLM"/>
    </source>
</evidence>
<dbReference type="PANTHER" id="PTHR36302">
    <property type="entry name" value="BLR7088 PROTEIN"/>
    <property type="match status" value="1"/>
</dbReference>